<evidence type="ECO:0000313" key="2">
    <source>
        <dbReference type="Proteomes" id="UP000539350"/>
    </source>
</evidence>
<dbReference type="EMBL" id="JACFXU010000017">
    <property type="protein sequence ID" value="MBA6413814.1"/>
    <property type="molecule type" value="Genomic_DNA"/>
</dbReference>
<evidence type="ECO:0000313" key="1">
    <source>
        <dbReference type="EMBL" id="MBA6413814.1"/>
    </source>
</evidence>
<organism evidence="1 2">
    <name type="scientific">Sediminihaliea albiluteola</name>
    <dbReference type="NCBI Taxonomy" id="2758564"/>
    <lineage>
        <taxon>Bacteria</taxon>
        <taxon>Pseudomonadati</taxon>
        <taxon>Pseudomonadota</taxon>
        <taxon>Gammaproteobacteria</taxon>
        <taxon>Cellvibrionales</taxon>
        <taxon>Halieaceae</taxon>
        <taxon>Sediminihaliea</taxon>
    </lineage>
</organism>
<comment type="caution">
    <text evidence="1">The sequence shown here is derived from an EMBL/GenBank/DDBJ whole genome shotgun (WGS) entry which is preliminary data.</text>
</comment>
<name>A0A7W2TXK7_9GAMM</name>
<accession>A0A7W2TXK7</accession>
<sequence>MVILLIAGIPLTMILAATWLWYFVVRGDIDLIGTLGTANRGDLVQPPRQIAEAGLIKVDGSAFRFQELDPKWSFVIPNQGARCAAECEHLLYTARQIHMAMGKELLRIQRFYVGTQQLSDTQFEVAELSDQHPLPGTFKDYLATEQIGLQALRASPEEFDKLFAEHLQAEDTWYLMDPAGWIMMSYNNSVSYKDVIADLKFLLKNSSD</sequence>
<gene>
    <name evidence="1" type="ORF">H2508_11900</name>
</gene>
<protein>
    <submittedName>
        <fullName evidence="1">Uncharacterized protein</fullName>
    </submittedName>
</protein>
<keyword evidence="2" id="KW-1185">Reference proteome</keyword>
<proteinExistence type="predicted"/>
<dbReference type="Proteomes" id="UP000539350">
    <property type="component" value="Unassembled WGS sequence"/>
</dbReference>
<dbReference type="AlphaFoldDB" id="A0A7W2TXK7"/>
<reference evidence="1 2" key="1">
    <citation type="submission" date="2020-07" db="EMBL/GenBank/DDBJ databases">
        <title>Halieaceae bacterium, F7430, whole genome shotgun sequencing project.</title>
        <authorList>
            <person name="Jiang S."/>
            <person name="Liu Z.W."/>
            <person name="Du Z.J."/>
        </authorList>
    </citation>
    <scope>NUCLEOTIDE SEQUENCE [LARGE SCALE GENOMIC DNA]</scope>
    <source>
        <strain evidence="1 2">F7430</strain>
    </source>
</reference>
<dbReference type="InterPro" id="IPR036249">
    <property type="entry name" value="Thioredoxin-like_sf"/>
</dbReference>
<dbReference type="SUPFAM" id="SSF52833">
    <property type="entry name" value="Thioredoxin-like"/>
    <property type="match status" value="1"/>
</dbReference>